<gene>
    <name evidence="2" type="ORF">V3328_16125</name>
</gene>
<name>A0AAW9RVN3_9HYPH</name>
<keyword evidence="3" id="KW-1185">Reference proteome</keyword>
<dbReference type="Pfam" id="PF02627">
    <property type="entry name" value="CMD"/>
    <property type="match status" value="2"/>
</dbReference>
<dbReference type="EMBL" id="JAZHOF010000006">
    <property type="protein sequence ID" value="MEJ8573019.1"/>
    <property type="molecule type" value="Genomic_DNA"/>
</dbReference>
<sequence>MTDAEKQALKDEILRERGYWARFHDVLLERSPEFLKAYIAFQAAPSRSGILPRKLCEFVYVAIDISVNHMYDRGGRRHMGHALDHGATADELLQVVLLTAVVSGRQPIDTGLDILADELGTPEADIRGSVPVLQQGYEAYGNAVWDDGPLSRKDKELIALAICAAPTCLFERGMRRHVRGALDAGASPQEIAAILHLSAAISVHTCTIGIPGLDDVLNNVRVESN</sequence>
<organism evidence="2 3">
    <name type="scientific">Microbaculum marinum</name>
    <dbReference type="NCBI Taxonomy" id="1764581"/>
    <lineage>
        <taxon>Bacteria</taxon>
        <taxon>Pseudomonadati</taxon>
        <taxon>Pseudomonadota</taxon>
        <taxon>Alphaproteobacteria</taxon>
        <taxon>Hyphomicrobiales</taxon>
        <taxon>Tepidamorphaceae</taxon>
        <taxon>Microbaculum</taxon>
    </lineage>
</organism>
<dbReference type="Gene3D" id="1.20.1290.10">
    <property type="entry name" value="AhpD-like"/>
    <property type="match status" value="2"/>
</dbReference>
<dbReference type="InterPro" id="IPR029032">
    <property type="entry name" value="AhpD-like"/>
</dbReference>
<reference evidence="2 3" key="1">
    <citation type="submission" date="2024-02" db="EMBL/GenBank/DDBJ databases">
        <title>Genome analysis and characterization of Microbaculum marinisediminis sp. nov., isolated from marine sediment.</title>
        <authorList>
            <person name="Du Z.-J."/>
            <person name="Ye Y.-Q."/>
            <person name="Zhang Z.-R."/>
            <person name="Yuan S.-M."/>
            <person name="Zhang X.-Y."/>
        </authorList>
    </citation>
    <scope>NUCLEOTIDE SEQUENCE [LARGE SCALE GENOMIC DNA]</scope>
    <source>
        <strain evidence="2 3">SDUM1044001</strain>
    </source>
</reference>
<dbReference type="SUPFAM" id="SSF69118">
    <property type="entry name" value="AhpD-like"/>
    <property type="match status" value="2"/>
</dbReference>
<evidence type="ECO:0000313" key="3">
    <source>
        <dbReference type="Proteomes" id="UP001378188"/>
    </source>
</evidence>
<feature type="domain" description="Carboxymuconolactone decarboxylase-like" evidence="1">
    <location>
        <begin position="32"/>
        <end position="104"/>
    </location>
</feature>
<dbReference type="Proteomes" id="UP001378188">
    <property type="component" value="Unassembled WGS sequence"/>
</dbReference>
<dbReference type="PANTHER" id="PTHR33930">
    <property type="entry name" value="ALKYL HYDROPEROXIDE REDUCTASE AHPD"/>
    <property type="match status" value="1"/>
</dbReference>
<protein>
    <submittedName>
        <fullName evidence="2">Carboxymuconolactone decarboxylase family protein</fullName>
    </submittedName>
</protein>
<dbReference type="AlphaFoldDB" id="A0AAW9RVN3"/>
<evidence type="ECO:0000259" key="1">
    <source>
        <dbReference type="Pfam" id="PF02627"/>
    </source>
</evidence>
<accession>A0AAW9RVN3</accession>
<proteinExistence type="predicted"/>
<dbReference type="PANTHER" id="PTHR33930:SF2">
    <property type="entry name" value="BLR3452 PROTEIN"/>
    <property type="match status" value="1"/>
</dbReference>
<comment type="caution">
    <text evidence="2">The sequence shown here is derived from an EMBL/GenBank/DDBJ whole genome shotgun (WGS) entry which is preliminary data.</text>
</comment>
<evidence type="ECO:0000313" key="2">
    <source>
        <dbReference type="EMBL" id="MEJ8573019.1"/>
    </source>
</evidence>
<feature type="domain" description="Carboxymuconolactone decarboxylase-like" evidence="1">
    <location>
        <begin position="131"/>
        <end position="200"/>
    </location>
</feature>
<dbReference type="GO" id="GO:0051920">
    <property type="term" value="F:peroxiredoxin activity"/>
    <property type="evidence" value="ECO:0007669"/>
    <property type="project" value="InterPro"/>
</dbReference>
<dbReference type="RefSeq" id="WP_340330711.1">
    <property type="nucleotide sequence ID" value="NZ_JAZHOF010000006.1"/>
</dbReference>
<dbReference type="InterPro" id="IPR003779">
    <property type="entry name" value="CMD-like"/>
</dbReference>